<protein>
    <submittedName>
        <fullName evidence="4">Hpt domain-containing protein</fullName>
    </submittedName>
</protein>
<name>A0A6I3XP78_9BURK</name>
<feature type="domain" description="HPt" evidence="3">
    <location>
        <begin position="9"/>
        <end position="115"/>
    </location>
</feature>
<sequence>MAAPLDPNYRAHLQALGDMFAASVPARMAAIADALAPAGTPPDREQLARLQAALHTVAGSAGSFGFTVLGEQARRLEQAVRGLMNEHGGNMAGWPELLPQIQAYLDWASDNPRATTYLPHD</sequence>
<accession>A0A6I3XP78</accession>
<keyword evidence="1" id="KW-0902">Two-component regulatory system</keyword>
<dbReference type="Proteomes" id="UP000431684">
    <property type="component" value="Unassembled WGS sequence"/>
</dbReference>
<dbReference type="GO" id="GO:0004672">
    <property type="term" value="F:protein kinase activity"/>
    <property type="evidence" value="ECO:0007669"/>
    <property type="project" value="UniProtKB-ARBA"/>
</dbReference>
<dbReference type="SUPFAM" id="SSF47226">
    <property type="entry name" value="Histidine-containing phosphotransfer domain, HPT domain"/>
    <property type="match status" value="1"/>
</dbReference>
<keyword evidence="2" id="KW-0597">Phosphoprotein</keyword>
<dbReference type="GO" id="GO:0000160">
    <property type="term" value="P:phosphorelay signal transduction system"/>
    <property type="evidence" value="ECO:0007669"/>
    <property type="project" value="UniProtKB-KW"/>
</dbReference>
<dbReference type="PROSITE" id="PS50894">
    <property type="entry name" value="HPT"/>
    <property type="match status" value="1"/>
</dbReference>
<comment type="caution">
    <text evidence="4">The sequence shown here is derived from an EMBL/GenBank/DDBJ whole genome shotgun (WGS) entry which is preliminary data.</text>
</comment>
<proteinExistence type="predicted"/>
<evidence type="ECO:0000313" key="4">
    <source>
        <dbReference type="EMBL" id="MUI16390.1"/>
    </source>
</evidence>
<evidence type="ECO:0000313" key="5">
    <source>
        <dbReference type="Proteomes" id="UP000431684"/>
    </source>
</evidence>
<gene>
    <name evidence="4" type="ORF">GJV26_28620</name>
</gene>
<evidence type="ECO:0000256" key="1">
    <source>
        <dbReference type="ARBA" id="ARBA00023012"/>
    </source>
</evidence>
<organism evidence="4 5">
    <name type="scientific">Pseudoduganella dura</name>
    <dbReference type="NCBI Taxonomy" id="321982"/>
    <lineage>
        <taxon>Bacteria</taxon>
        <taxon>Pseudomonadati</taxon>
        <taxon>Pseudomonadota</taxon>
        <taxon>Betaproteobacteria</taxon>
        <taxon>Burkholderiales</taxon>
        <taxon>Oxalobacteraceae</taxon>
        <taxon>Telluria group</taxon>
        <taxon>Pseudoduganella</taxon>
    </lineage>
</organism>
<dbReference type="Pfam" id="PF01627">
    <property type="entry name" value="Hpt"/>
    <property type="match status" value="1"/>
</dbReference>
<dbReference type="InterPro" id="IPR036641">
    <property type="entry name" value="HPT_dom_sf"/>
</dbReference>
<feature type="modified residue" description="Phosphohistidine" evidence="2">
    <location>
        <position position="55"/>
    </location>
</feature>
<dbReference type="AlphaFoldDB" id="A0A6I3XP78"/>
<dbReference type="Gene3D" id="1.20.120.160">
    <property type="entry name" value="HPT domain"/>
    <property type="match status" value="1"/>
</dbReference>
<evidence type="ECO:0000256" key="2">
    <source>
        <dbReference type="PROSITE-ProRule" id="PRU00110"/>
    </source>
</evidence>
<dbReference type="CDD" id="cd00088">
    <property type="entry name" value="HPT"/>
    <property type="match status" value="1"/>
</dbReference>
<dbReference type="InterPro" id="IPR008207">
    <property type="entry name" value="Sig_transdc_His_kin_Hpt_dom"/>
</dbReference>
<dbReference type="EMBL" id="WNWM01000002">
    <property type="protein sequence ID" value="MUI16390.1"/>
    <property type="molecule type" value="Genomic_DNA"/>
</dbReference>
<evidence type="ECO:0000259" key="3">
    <source>
        <dbReference type="PROSITE" id="PS50894"/>
    </source>
</evidence>
<reference evidence="4 5" key="1">
    <citation type="submission" date="2019-11" db="EMBL/GenBank/DDBJ databases">
        <title>Draft Genome Sequences of Six Type Strains of the Genus Massilia.</title>
        <authorList>
            <person name="Miess H."/>
            <person name="Frediansyah A."/>
            <person name="Goeker M."/>
            <person name="Gross H."/>
        </authorList>
    </citation>
    <scope>NUCLEOTIDE SEQUENCE [LARGE SCALE GENOMIC DNA]</scope>
    <source>
        <strain evidence="4 5">DSM 17513</strain>
    </source>
</reference>
<keyword evidence="5" id="KW-1185">Reference proteome</keyword>
<dbReference type="RefSeq" id="WP_189441778.1">
    <property type="nucleotide sequence ID" value="NZ_BMWU01000008.1"/>
</dbReference>